<evidence type="ECO:0000256" key="1">
    <source>
        <dbReference type="SAM" id="MobiDB-lite"/>
    </source>
</evidence>
<protein>
    <submittedName>
        <fullName evidence="2">Uncharacterized protein</fullName>
    </submittedName>
</protein>
<dbReference type="EMBL" id="BNEC01000002">
    <property type="protein sequence ID" value="GHI66141.1"/>
    <property type="molecule type" value="Genomic_DNA"/>
</dbReference>
<reference evidence="3" key="1">
    <citation type="submission" date="2023-07" db="EMBL/GenBank/DDBJ databases">
        <title>Whole genome shotgun sequence of Streptomyces nojiriensis NBRC 13794.</title>
        <authorList>
            <person name="Komaki H."/>
            <person name="Tamura T."/>
        </authorList>
    </citation>
    <scope>NUCLEOTIDE SEQUENCE [LARGE SCALE GENOMIC DNA]</scope>
    <source>
        <strain evidence="3">NBRC 13794</strain>
    </source>
</reference>
<gene>
    <name evidence="2" type="ORF">Snoj_00590</name>
</gene>
<proteinExistence type="predicted"/>
<comment type="caution">
    <text evidence="2">The sequence shown here is derived from an EMBL/GenBank/DDBJ whole genome shotgun (WGS) entry which is preliminary data.</text>
</comment>
<evidence type="ECO:0000313" key="3">
    <source>
        <dbReference type="Proteomes" id="UP000613974"/>
    </source>
</evidence>
<sequence length="113" mass="12375">MLPSPGAQHRGIRGWLDRLRGRAHRGRRSSALADRGVLAFEHAFALPVAVAAPQAPRGRSLTEATFGERDPRAHGHTYGQTRFTREQQLTAAVLVGGDRPSTPWQGSGETERR</sequence>
<feature type="region of interest" description="Disordered" evidence="1">
    <location>
        <begin position="53"/>
        <end position="78"/>
    </location>
</feature>
<dbReference type="Proteomes" id="UP000613974">
    <property type="component" value="Unassembled WGS sequence"/>
</dbReference>
<keyword evidence="3" id="KW-1185">Reference proteome</keyword>
<name>A0ABQ3SDD1_9ACTN</name>
<organism evidence="2 3">
    <name type="scientific">Streptomyces nojiriensis</name>
    <dbReference type="NCBI Taxonomy" id="66374"/>
    <lineage>
        <taxon>Bacteria</taxon>
        <taxon>Bacillati</taxon>
        <taxon>Actinomycetota</taxon>
        <taxon>Actinomycetes</taxon>
        <taxon>Kitasatosporales</taxon>
        <taxon>Streptomycetaceae</taxon>
        <taxon>Streptomyces</taxon>
    </lineage>
</organism>
<accession>A0ABQ3SDD1</accession>
<evidence type="ECO:0000313" key="2">
    <source>
        <dbReference type="EMBL" id="GHI66141.1"/>
    </source>
</evidence>